<comment type="caution">
    <text evidence="4">The sequence shown here is derived from an EMBL/GenBank/DDBJ whole genome shotgun (WGS) entry which is preliminary data.</text>
</comment>
<proteinExistence type="predicted"/>
<dbReference type="Gene3D" id="2.30.280.10">
    <property type="entry name" value="SRA-YDG"/>
    <property type="match status" value="1"/>
</dbReference>
<sequence length="150" mass="17278">MFRIHANYPRDLQCTKVKRMYIVNSVVLYGGYEDNVDEGEEIGAEIGKAVKSSWAECCSEALRRDDSPSCQSCYRVHTGFNYAPRPGGKYKFRYDGLYVVDKWWEARGKAGCKMCMFRLKRFNDGTDMTYLSPLTRIRYILYGGLGRTST</sequence>
<dbReference type="Proteomes" id="UP000807025">
    <property type="component" value="Unassembled WGS sequence"/>
</dbReference>
<feature type="domain" description="YDG" evidence="3">
    <location>
        <begin position="1"/>
        <end position="121"/>
    </location>
</feature>
<organism evidence="4 5">
    <name type="scientific">Pleurotus eryngii</name>
    <name type="common">Boletus of the steppes</name>
    <dbReference type="NCBI Taxonomy" id="5323"/>
    <lineage>
        <taxon>Eukaryota</taxon>
        <taxon>Fungi</taxon>
        <taxon>Dikarya</taxon>
        <taxon>Basidiomycota</taxon>
        <taxon>Agaricomycotina</taxon>
        <taxon>Agaricomycetes</taxon>
        <taxon>Agaricomycetidae</taxon>
        <taxon>Agaricales</taxon>
        <taxon>Pleurotineae</taxon>
        <taxon>Pleurotaceae</taxon>
        <taxon>Pleurotus</taxon>
    </lineage>
</organism>
<comment type="subcellular location">
    <subcellularLocation>
        <location evidence="2">Nucleus</location>
    </subcellularLocation>
</comment>
<reference evidence="4" key="1">
    <citation type="submission" date="2020-11" db="EMBL/GenBank/DDBJ databases">
        <authorList>
            <consortium name="DOE Joint Genome Institute"/>
            <person name="Ahrendt S."/>
            <person name="Riley R."/>
            <person name="Andreopoulos W."/>
            <person name="Labutti K."/>
            <person name="Pangilinan J."/>
            <person name="Ruiz-Duenas F.J."/>
            <person name="Barrasa J.M."/>
            <person name="Sanchez-Garcia M."/>
            <person name="Camarero S."/>
            <person name="Miyauchi S."/>
            <person name="Serrano A."/>
            <person name="Linde D."/>
            <person name="Babiker R."/>
            <person name="Drula E."/>
            <person name="Ayuso-Fernandez I."/>
            <person name="Pacheco R."/>
            <person name="Padilla G."/>
            <person name="Ferreira P."/>
            <person name="Barriuso J."/>
            <person name="Kellner H."/>
            <person name="Castanera R."/>
            <person name="Alfaro M."/>
            <person name="Ramirez L."/>
            <person name="Pisabarro A.G."/>
            <person name="Kuo A."/>
            <person name="Tritt A."/>
            <person name="Lipzen A."/>
            <person name="He G."/>
            <person name="Yan M."/>
            <person name="Ng V."/>
            <person name="Cullen D."/>
            <person name="Martin F."/>
            <person name="Rosso M.-N."/>
            <person name="Henrissat B."/>
            <person name="Hibbett D."/>
            <person name="Martinez A.T."/>
            <person name="Grigoriev I.V."/>
        </authorList>
    </citation>
    <scope>NUCLEOTIDE SEQUENCE</scope>
    <source>
        <strain evidence="4">ATCC 90797</strain>
    </source>
</reference>
<dbReference type="SUPFAM" id="SSF88697">
    <property type="entry name" value="PUA domain-like"/>
    <property type="match status" value="1"/>
</dbReference>
<evidence type="ECO:0000313" key="4">
    <source>
        <dbReference type="EMBL" id="KAF9501147.1"/>
    </source>
</evidence>
<accession>A0A9P6A725</accession>
<keyword evidence="1 2" id="KW-0539">Nucleus</keyword>
<dbReference type="EMBL" id="MU154524">
    <property type="protein sequence ID" value="KAF9501147.1"/>
    <property type="molecule type" value="Genomic_DNA"/>
</dbReference>
<dbReference type="SMART" id="SM00466">
    <property type="entry name" value="SRA"/>
    <property type="match status" value="1"/>
</dbReference>
<evidence type="ECO:0000259" key="3">
    <source>
        <dbReference type="PROSITE" id="PS51015"/>
    </source>
</evidence>
<evidence type="ECO:0000313" key="5">
    <source>
        <dbReference type="Proteomes" id="UP000807025"/>
    </source>
</evidence>
<dbReference type="AlphaFoldDB" id="A0A9P6A725"/>
<dbReference type="InterPro" id="IPR036987">
    <property type="entry name" value="SRA-YDG_sf"/>
</dbReference>
<evidence type="ECO:0000256" key="1">
    <source>
        <dbReference type="ARBA" id="ARBA00023242"/>
    </source>
</evidence>
<protein>
    <recommendedName>
        <fullName evidence="3">YDG domain-containing protein</fullName>
    </recommendedName>
</protein>
<name>A0A9P6A725_PLEER</name>
<dbReference type="Pfam" id="PF02182">
    <property type="entry name" value="SAD_SRA"/>
    <property type="match status" value="1"/>
</dbReference>
<dbReference type="PROSITE" id="PS51015">
    <property type="entry name" value="YDG"/>
    <property type="match status" value="1"/>
</dbReference>
<dbReference type="InterPro" id="IPR015947">
    <property type="entry name" value="PUA-like_sf"/>
</dbReference>
<gene>
    <name evidence="4" type="ORF">BDN71DRAFT_838885</name>
</gene>
<keyword evidence="5" id="KW-1185">Reference proteome</keyword>
<dbReference type="GO" id="GO:0005634">
    <property type="term" value="C:nucleus"/>
    <property type="evidence" value="ECO:0007669"/>
    <property type="project" value="UniProtKB-SubCell"/>
</dbReference>
<evidence type="ECO:0000256" key="2">
    <source>
        <dbReference type="PROSITE-ProRule" id="PRU00358"/>
    </source>
</evidence>
<dbReference type="OrthoDB" id="2270193at2759"/>
<dbReference type="InterPro" id="IPR003105">
    <property type="entry name" value="SRA_YDG"/>
</dbReference>